<evidence type="ECO:0000259" key="1">
    <source>
        <dbReference type="PROSITE" id="PS50853"/>
    </source>
</evidence>
<comment type="caution">
    <text evidence="2">The sequence shown here is derived from an EMBL/GenBank/DDBJ whole genome shotgun (WGS) entry which is preliminary data.</text>
</comment>
<sequence>PGTPITTQITWTTKQTTYTLKVIAEDLQGAQSPWSLPLSVTTPKNKPYINTPYLNFLQNFLNSHPNLFPILQRILLQLGLQ</sequence>
<accession>X1KGC0</accession>
<dbReference type="SUPFAM" id="SSF49265">
    <property type="entry name" value="Fibronectin type III"/>
    <property type="match status" value="1"/>
</dbReference>
<gene>
    <name evidence="2" type="ORF">S06H3_14894</name>
</gene>
<dbReference type="AlphaFoldDB" id="X1KGC0"/>
<dbReference type="InterPro" id="IPR036116">
    <property type="entry name" value="FN3_sf"/>
</dbReference>
<reference evidence="2" key="1">
    <citation type="journal article" date="2014" name="Front. Microbiol.">
        <title>High frequency of phylogenetically diverse reductive dehalogenase-homologous genes in deep subseafloor sedimentary metagenomes.</title>
        <authorList>
            <person name="Kawai M."/>
            <person name="Futagami T."/>
            <person name="Toyoda A."/>
            <person name="Takaki Y."/>
            <person name="Nishi S."/>
            <person name="Hori S."/>
            <person name="Arai W."/>
            <person name="Tsubouchi T."/>
            <person name="Morono Y."/>
            <person name="Uchiyama I."/>
            <person name="Ito T."/>
            <person name="Fujiyama A."/>
            <person name="Inagaki F."/>
            <person name="Takami H."/>
        </authorList>
    </citation>
    <scope>NUCLEOTIDE SEQUENCE</scope>
    <source>
        <strain evidence="2">Expedition CK06-06</strain>
    </source>
</reference>
<dbReference type="PROSITE" id="PS50853">
    <property type="entry name" value="FN3"/>
    <property type="match status" value="1"/>
</dbReference>
<feature type="domain" description="Fibronectin type-III" evidence="1">
    <location>
        <begin position="1"/>
        <end position="45"/>
    </location>
</feature>
<dbReference type="EMBL" id="BARV01007303">
    <property type="protein sequence ID" value="GAI06077.1"/>
    <property type="molecule type" value="Genomic_DNA"/>
</dbReference>
<name>X1KGC0_9ZZZZ</name>
<proteinExistence type="predicted"/>
<protein>
    <recommendedName>
        <fullName evidence="1">Fibronectin type-III domain-containing protein</fullName>
    </recommendedName>
</protein>
<dbReference type="InterPro" id="IPR003961">
    <property type="entry name" value="FN3_dom"/>
</dbReference>
<organism evidence="2">
    <name type="scientific">marine sediment metagenome</name>
    <dbReference type="NCBI Taxonomy" id="412755"/>
    <lineage>
        <taxon>unclassified sequences</taxon>
        <taxon>metagenomes</taxon>
        <taxon>ecological metagenomes</taxon>
    </lineage>
</organism>
<evidence type="ECO:0000313" key="2">
    <source>
        <dbReference type="EMBL" id="GAI06077.1"/>
    </source>
</evidence>
<feature type="non-terminal residue" evidence="2">
    <location>
        <position position="1"/>
    </location>
</feature>